<dbReference type="STRING" id="1178515.SY83_22490"/>
<dbReference type="GO" id="GO:0000455">
    <property type="term" value="P:enzyme-directed rRNA pseudouridine synthesis"/>
    <property type="evidence" value="ECO:0007669"/>
    <property type="project" value="TreeGrafter"/>
</dbReference>
<dbReference type="PATRIC" id="fig|1178515.4.peg.4562"/>
<dbReference type="SUPFAM" id="SSF55120">
    <property type="entry name" value="Pseudouridine synthase"/>
    <property type="match status" value="1"/>
</dbReference>
<evidence type="ECO:0000256" key="3">
    <source>
        <dbReference type="PIRSR" id="PIRSR606225-1"/>
    </source>
</evidence>
<dbReference type="GO" id="GO:0003723">
    <property type="term" value="F:RNA binding"/>
    <property type="evidence" value="ECO:0007669"/>
    <property type="project" value="UniProtKB-KW"/>
</dbReference>
<dbReference type="InterPro" id="IPR006145">
    <property type="entry name" value="PsdUridine_synth_RsuA/RluA"/>
</dbReference>
<dbReference type="InterPro" id="IPR050188">
    <property type="entry name" value="RluA_PseudoU_synthase"/>
</dbReference>
<organism evidence="7 8">
    <name type="scientific">Paenibacillus swuensis</name>
    <dbReference type="NCBI Taxonomy" id="1178515"/>
    <lineage>
        <taxon>Bacteria</taxon>
        <taxon>Bacillati</taxon>
        <taxon>Bacillota</taxon>
        <taxon>Bacilli</taxon>
        <taxon>Bacillales</taxon>
        <taxon>Paenibacillaceae</taxon>
        <taxon>Paenibacillus</taxon>
    </lineage>
</organism>
<keyword evidence="8" id="KW-1185">Reference proteome</keyword>
<feature type="active site" evidence="3">
    <location>
        <position position="144"/>
    </location>
</feature>
<dbReference type="EMBL" id="CP011388">
    <property type="protein sequence ID" value="ANE48596.1"/>
    <property type="molecule type" value="Genomic_DNA"/>
</dbReference>
<proteinExistence type="inferred from homology"/>
<gene>
    <name evidence="7" type="ORF">SY83_22490</name>
</gene>
<dbReference type="GO" id="GO:0009982">
    <property type="term" value="F:pseudouridine synthase activity"/>
    <property type="evidence" value="ECO:0007669"/>
    <property type="project" value="InterPro"/>
</dbReference>
<dbReference type="PROSITE" id="PS50889">
    <property type="entry name" value="S4"/>
    <property type="match status" value="1"/>
</dbReference>
<protein>
    <recommendedName>
        <fullName evidence="5">Pseudouridine synthase</fullName>
        <ecNumber evidence="5">5.4.99.-</ecNumber>
    </recommendedName>
</protein>
<dbReference type="RefSeq" id="WP_068610646.1">
    <property type="nucleotide sequence ID" value="NZ_CP011388.1"/>
</dbReference>
<evidence type="ECO:0000256" key="5">
    <source>
        <dbReference type="RuleBase" id="RU362028"/>
    </source>
</evidence>
<accession>A0A172TNP3</accession>
<dbReference type="EC" id="5.4.99.-" evidence="5"/>
<sequence>MSTFQPTGYYKPLIYEVSADEEGMLLRTIMHQRMHISRKLTSHLKQTEYGILLNGERVYINVKVSAGDRVEIRMEEEISEDILPQEMPLQILYEDEHLLMMNKQAGIIVHPTHGHYTNTLANGIVHYWQSKGERVRFRPIHRLDQETSGVLAIAKNPWVHQHVSEQMIAGEVEKLYLAVVYGCPPLKAGTVQAPIDRDAEQPHLRVVTPAGTGYDAITHYETVKTYGPLTLVRLRLETGRTHQIRVHMKYLGCPLIGDKMYIDHQYQSLMQSMEGRISRHALHAERLSFKHPVTAERMVFTAPLPDDLKHLLSELDHE</sequence>
<dbReference type="Pfam" id="PF00849">
    <property type="entry name" value="PseudoU_synth_2"/>
    <property type="match status" value="1"/>
</dbReference>
<comment type="catalytic activity">
    <reaction evidence="1 5">
        <text>a uridine in RNA = a pseudouridine in RNA</text>
        <dbReference type="Rhea" id="RHEA:48348"/>
        <dbReference type="Rhea" id="RHEA-COMP:12068"/>
        <dbReference type="Rhea" id="RHEA-COMP:12069"/>
        <dbReference type="ChEBI" id="CHEBI:65314"/>
        <dbReference type="ChEBI" id="CHEBI:65315"/>
    </reaction>
</comment>
<dbReference type="Proteomes" id="UP000076927">
    <property type="component" value="Chromosome"/>
</dbReference>
<dbReference type="PANTHER" id="PTHR21600">
    <property type="entry name" value="MITOCHONDRIAL RNA PSEUDOURIDINE SYNTHASE"/>
    <property type="match status" value="1"/>
</dbReference>
<dbReference type="InterPro" id="IPR020103">
    <property type="entry name" value="PsdUridine_synth_cat_dom_sf"/>
</dbReference>
<dbReference type="CDD" id="cd02869">
    <property type="entry name" value="PseudoU_synth_RluA_like"/>
    <property type="match status" value="1"/>
</dbReference>
<evidence type="ECO:0000313" key="7">
    <source>
        <dbReference type="EMBL" id="ANE48596.1"/>
    </source>
</evidence>
<dbReference type="GO" id="GO:0140098">
    <property type="term" value="F:catalytic activity, acting on RNA"/>
    <property type="evidence" value="ECO:0007669"/>
    <property type="project" value="UniProtKB-ARBA"/>
</dbReference>
<name>A0A172TNP3_9BACL</name>
<comment type="similarity">
    <text evidence="2 5">Belongs to the pseudouridine synthase RluA family.</text>
</comment>
<dbReference type="PANTHER" id="PTHR21600:SF44">
    <property type="entry name" value="RIBOSOMAL LARGE SUBUNIT PSEUDOURIDINE SYNTHASE D"/>
    <property type="match status" value="1"/>
</dbReference>
<keyword evidence="4" id="KW-0694">RNA-binding</keyword>
<dbReference type="Gene3D" id="3.30.2350.10">
    <property type="entry name" value="Pseudouridine synthase"/>
    <property type="match status" value="1"/>
</dbReference>
<reference evidence="7 8" key="1">
    <citation type="submission" date="2015-01" db="EMBL/GenBank/DDBJ databases">
        <title>Paenibacillus swuensis/DY6/whole genome sequencing.</title>
        <authorList>
            <person name="Kim M.K."/>
            <person name="Srinivasan S."/>
            <person name="Lee J.-J."/>
        </authorList>
    </citation>
    <scope>NUCLEOTIDE SEQUENCE [LARGE SCALE GENOMIC DNA]</scope>
    <source>
        <strain evidence="7 8">DY6</strain>
    </source>
</reference>
<dbReference type="AlphaFoldDB" id="A0A172TNP3"/>
<evidence type="ECO:0000256" key="4">
    <source>
        <dbReference type="PROSITE-ProRule" id="PRU00182"/>
    </source>
</evidence>
<dbReference type="InterPro" id="IPR006225">
    <property type="entry name" value="PsdUridine_synth_RluC/D"/>
</dbReference>
<dbReference type="KEGG" id="pswu:SY83_22490"/>
<evidence type="ECO:0000256" key="1">
    <source>
        <dbReference type="ARBA" id="ARBA00000073"/>
    </source>
</evidence>
<feature type="domain" description="Pseudouridine synthase RsuA/RluA-like" evidence="6">
    <location>
        <begin position="97"/>
        <end position="249"/>
    </location>
</feature>
<evidence type="ECO:0000259" key="6">
    <source>
        <dbReference type="Pfam" id="PF00849"/>
    </source>
</evidence>
<keyword evidence="5" id="KW-0413">Isomerase</keyword>
<comment type="function">
    <text evidence="5">Responsible for synthesis of pseudouridine from uracil.</text>
</comment>
<evidence type="ECO:0000313" key="8">
    <source>
        <dbReference type="Proteomes" id="UP000076927"/>
    </source>
</evidence>
<evidence type="ECO:0000256" key="2">
    <source>
        <dbReference type="ARBA" id="ARBA00010876"/>
    </source>
</evidence>
<dbReference type="NCBIfam" id="TIGR00005">
    <property type="entry name" value="rluA_subfam"/>
    <property type="match status" value="1"/>
</dbReference>
<dbReference type="OrthoDB" id="9773999at2"/>